<reference evidence="3 4" key="1">
    <citation type="submission" date="2018-06" db="EMBL/GenBank/DDBJ databases">
        <authorList>
            <consortium name="Pathogen Informatics"/>
            <person name="Doyle S."/>
        </authorList>
    </citation>
    <scope>NUCLEOTIDE SEQUENCE [LARGE SCALE GENOMIC DNA]</scope>
    <source>
        <strain evidence="3 4">NCTC12475</strain>
    </source>
</reference>
<dbReference type="Gene3D" id="3.40.50.2000">
    <property type="entry name" value="Glycogen Phosphorylase B"/>
    <property type="match status" value="2"/>
</dbReference>
<dbReference type="AlphaFoldDB" id="A0A381DHA7"/>
<gene>
    <name evidence="3" type="ORF">NCTC12475_00238</name>
</gene>
<evidence type="ECO:0000313" key="4">
    <source>
        <dbReference type="Proteomes" id="UP000254920"/>
    </source>
</evidence>
<organism evidence="3 4">
    <name type="scientific">Campylobacter sputorum subsp. sputorum</name>
    <dbReference type="NCBI Taxonomy" id="32024"/>
    <lineage>
        <taxon>Bacteria</taxon>
        <taxon>Pseudomonadati</taxon>
        <taxon>Campylobacterota</taxon>
        <taxon>Epsilonproteobacteria</taxon>
        <taxon>Campylobacterales</taxon>
        <taxon>Campylobacteraceae</taxon>
        <taxon>Campylobacter</taxon>
    </lineage>
</organism>
<keyword evidence="1" id="KW-0808">Transferase</keyword>
<dbReference type="PANTHER" id="PTHR46401:SF2">
    <property type="entry name" value="GLYCOSYLTRANSFERASE WBBK-RELATED"/>
    <property type="match status" value="1"/>
</dbReference>
<dbReference type="Pfam" id="PF00534">
    <property type="entry name" value="Glycos_transf_1"/>
    <property type="match status" value="1"/>
</dbReference>
<evidence type="ECO:0000259" key="2">
    <source>
        <dbReference type="Pfam" id="PF00534"/>
    </source>
</evidence>
<feature type="domain" description="Glycosyl transferase family 1" evidence="2">
    <location>
        <begin position="56"/>
        <end position="209"/>
    </location>
</feature>
<name>A0A381DHA7_9BACT</name>
<dbReference type="Proteomes" id="UP000254920">
    <property type="component" value="Unassembled WGS sequence"/>
</dbReference>
<dbReference type="SUPFAM" id="SSF53756">
    <property type="entry name" value="UDP-Glycosyltransferase/glycogen phosphorylase"/>
    <property type="match status" value="1"/>
</dbReference>
<evidence type="ECO:0000256" key="1">
    <source>
        <dbReference type="ARBA" id="ARBA00022679"/>
    </source>
</evidence>
<keyword evidence="4" id="KW-1185">Reference proteome</keyword>
<accession>A0A381DHA7</accession>
<evidence type="ECO:0000313" key="3">
    <source>
        <dbReference type="EMBL" id="SUX09873.1"/>
    </source>
</evidence>
<dbReference type="PANTHER" id="PTHR46401">
    <property type="entry name" value="GLYCOSYLTRANSFERASE WBBK-RELATED"/>
    <property type="match status" value="1"/>
</dbReference>
<dbReference type="InterPro" id="IPR001296">
    <property type="entry name" value="Glyco_trans_1"/>
</dbReference>
<dbReference type="GO" id="GO:0016757">
    <property type="term" value="F:glycosyltransferase activity"/>
    <property type="evidence" value="ECO:0007669"/>
    <property type="project" value="InterPro"/>
</dbReference>
<protein>
    <submittedName>
        <fullName evidence="3">Putative lipopolysaccharide biosynthesis protein</fullName>
    </submittedName>
</protein>
<proteinExistence type="predicted"/>
<sequence length="238" mass="27563">MFLQNTTGFLRKKMKLADLCVGISPETLLLCKQANGGGRNILIPNGICFKTPNKILNESDFNIVGVGRLEEHKNFQLAIRALSKVRFDFKLYILGQGVYENELKNLIKSLNLENKIKLVGYVDNPWDYINSSNLQVLFSRLEDFSLALIEGIYYGKMVFALDTANHKEVLGDDFIVQNDDEIVARKLDEVYENYDFYKTKFEKIKENSQKYSIENVANKYIKAYESLIKVNYLYFRKC</sequence>
<dbReference type="EMBL" id="UFVD01000001">
    <property type="protein sequence ID" value="SUX09873.1"/>
    <property type="molecule type" value="Genomic_DNA"/>
</dbReference>